<keyword evidence="1" id="KW-0812">Transmembrane</keyword>
<evidence type="ECO:0000256" key="1">
    <source>
        <dbReference type="SAM" id="Phobius"/>
    </source>
</evidence>
<reference evidence="3" key="1">
    <citation type="submission" date="2016-09" db="EMBL/GenBank/DDBJ databases">
        <authorList>
            <person name="Wibberg D."/>
        </authorList>
    </citation>
    <scope>NUCLEOTIDE SEQUENCE [LARGE SCALE GENOMIC DNA]</scope>
</reference>
<accession>A0A1M4MZA7</accession>
<dbReference type="EMBL" id="FMJB01000050">
    <property type="protein sequence ID" value="SCM67893.1"/>
    <property type="molecule type" value="Genomic_DNA"/>
</dbReference>
<keyword evidence="1" id="KW-0472">Membrane</keyword>
<keyword evidence="3" id="KW-1185">Reference proteome</keyword>
<dbReference type="RefSeq" id="WP_276326945.1">
    <property type="nucleotide sequence ID" value="NZ_FMJB01000050.1"/>
</dbReference>
<protein>
    <submittedName>
        <fullName evidence="2">Putative membrane protein</fullName>
    </submittedName>
</protein>
<gene>
    <name evidence="2" type="ORF">KARMA_2099</name>
</gene>
<name>A0A1M4MZA7_9RHOB</name>
<keyword evidence="1" id="KW-1133">Transmembrane helix</keyword>
<evidence type="ECO:0000313" key="2">
    <source>
        <dbReference type="EMBL" id="SCM67893.1"/>
    </source>
</evidence>
<dbReference type="Proteomes" id="UP000184085">
    <property type="component" value="Unassembled WGS sequence"/>
</dbReference>
<evidence type="ECO:0000313" key="3">
    <source>
        <dbReference type="Proteomes" id="UP000184085"/>
    </source>
</evidence>
<feature type="transmembrane region" description="Helical" evidence="1">
    <location>
        <begin position="21"/>
        <end position="39"/>
    </location>
</feature>
<organism evidence="2 3">
    <name type="scientific">Donghicola eburneus</name>
    <dbReference type="NCBI Taxonomy" id="393278"/>
    <lineage>
        <taxon>Bacteria</taxon>
        <taxon>Pseudomonadati</taxon>
        <taxon>Pseudomonadota</taxon>
        <taxon>Alphaproteobacteria</taxon>
        <taxon>Rhodobacterales</taxon>
        <taxon>Roseobacteraceae</taxon>
        <taxon>Donghicola</taxon>
    </lineage>
</organism>
<dbReference type="AlphaFoldDB" id="A0A1M4MZA7"/>
<proteinExistence type="predicted"/>
<sequence length="40" mass="4406">MARQIKLTLARNADTFIPDMIGAASLMVMLVGALHLPMFF</sequence>